<comment type="caution">
    <text evidence="2">The sequence shown here is derived from an EMBL/GenBank/DDBJ whole genome shotgun (WGS) entry which is preliminary data.</text>
</comment>
<protein>
    <submittedName>
        <fullName evidence="2">Uncharacterized protein</fullName>
    </submittedName>
</protein>
<sequence>MKPRRDSSLIKRGYEEHARRSCDRSKLTVRIRKDAGRDRLCTRRKRSRKRLPVLFVLFVGESSRVKVTMYVWIPARPAGYTEPIPLLAQSRTSSSRTSSSRKVC</sequence>
<feature type="transmembrane region" description="Helical" evidence="1">
    <location>
        <begin position="53"/>
        <end position="73"/>
    </location>
</feature>
<accession>A0A8S9NH89</accession>
<name>A0A8S9NH89_BRACR</name>
<keyword evidence="1" id="KW-0812">Transmembrane</keyword>
<reference evidence="2" key="1">
    <citation type="submission" date="2019-12" db="EMBL/GenBank/DDBJ databases">
        <title>Genome sequencing and annotation of Brassica cretica.</title>
        <authorList>
            <person name="Studholme D.J."/>
            <person name="Sarris P."/>
        </authorList>
    </citation>
    <scope>NUCLEOTIDE SEQUENCE</scope>
    <source>
        <strain evidence="2">PFS-109/04</strain>
        <tissue evidence="2">Leaf</tissue>
    </source>
</reference>
<keyword evidence="1" id="KW-1133">Transmembrane helix</keyword>
<evidence type="ECO:0000313" key="2">
    <source>
        <dbReference type="EMBL" id="KAF3502975.1"/>
    </source>
</evidence>
<organism evidence="2 3">
    <name type="scientific">Brassica cretica</name>
    <name type="common">Mustard</name>
    <dbReference type="NCBI Taxonomy" id="69181"/>
    <lineage>
        <taxon>Eukaryota</taxon>
        <taxon>Viridiplantae</taxon>
        <taxon>Streptophyta</taxon>
        <taxon>Embryophyta</taxon>
        <taxon>Tracheophyta</taxon>
        <taxon>Spermatophyta</taxon>
        <taxon>Magnoliopsida</taxon>
        <taxon>eudicotyledons</taxon>
        <taxon>Gunneridae</taxon>
        <taxon>Pentapetalae</taxon>
        <taxon>rosids</taxon>
        <taxon>malvids</taxon>
        <taxon>Brassicales</taxon>
        <taxon>Brassicaceae</taxon>
        <taxon>Brassiceae</taxon>
        <taxon>Brassica</taxon>
    </lineage>
</organism>
<gene>
    <name evidence="2" type="ORF">F2Q69_00040917</name>
</gene>
<keyword evidence="1" id="KW-0472">Membrane</keyword>
<evidence type="ECO:0000256" key="1">
    <source>
        <dbReference type="SAM" id="Phobius"/>
    </source>
</evidence>
<evidence type="ECO:0000313" key="3">
    <source>
        <dbReference type="Proteomes" id="UP000712600"/>
    </source>
</evidence>
<dbReference type="Proteomes" id="UP000712600">
    <property type="component" value="Unassembled WGS sequence"/>
</dbReference>
<proteinExistence type="predicted"/>
<dbReference type="AlphaFoldDB" id="A0A8S9NH89"/>
<dbReference type="EMBL" id="QGKX02001621">
    <property type="protein sequence ID" value="KAF3502975.1"/>
    <property type="molecule type" value="Genomic_DNA"/>
</dbReference>